<dbReference type="Gene3D" id="3.40.50.12580">
    <property type="match status" value="1"/>
</dbReference>
<keyword evidence="6" id="KW-0472">Membrane</keyword>
<keyword evidence="3" id="KW-1003">Cell membrane</keyword>
<evidence type="ECO:0000256" key="6">
    <source>
        <dbReference type="ARBA" id="ARBA00023136"/>
    </source>
</evidence>
<dbReference type="InterPro" id="IPR007554">
    <property type="entry name" value="Glycerophosphate_synth"/>
</dbReference>
<dbReference type="GO" id="GO:0019350">
    <property type="term" value="P:teichoic acid biosynthetic process"/>
    <property type="evidence" value="ECO:0007669"/>
    <property type="project" value="UniProtKB-KW"/>
</dbReference>
<dbReference type="OrthoDB" id="8549922at2"/>
<dbReference type="Gene3D" id="3.40.50.11820">
    <property type="match status" value="1"/>
</dbReference>
<evidence type="ECO:0000256" key="2">
    <source>
        <dbReference type="ARBA" id="ARBA00010488"/>
    </source>
</evidence>
<gene>
    <name evidence="7" type="ORF">AUR04nite_12590</name>
</gene>
<evidence type="ECO:0000256" key="3">
    <source>
        <dbReference type="ARBA" id="ARBA00022475"/>
    </source>
</evidence>
<reference evidence="7 8" key="1">
    <citation type="submission" date="2019-06" db="EMBL/GenBank/DDBJ databases">
        <title>Whole genome shotgun sequence of Glutamicibacter uratoxydans NBRC 15515.</title>
        <authorList>
            <person name="Hosoyama A."/>
            <person name="Uohara A."/>
            <person name="Ohji S."/>
            <person name="Ichikawa N."/>
        </authorList>
    </citation>
    <scope>NUCLEOTIDE SEQUENCE [LARGE SCALE GENOMIC DNA]</scope>
    <source>
        <strain evidence="7 8">NBRC 15515</strain>
    </source>
</reference>
<proteinExistence type="inferred from homology"/>
<evidence type="ECO:0000256" key="1">
    <source>
        <dbReference type="ARBA" id="ARBA00004202"/>
    </source>
</evidence>
<dbReference type="Pfam" id="PF04464">
    <property type="entry name" value="Glyphos_transf"/>
    <property type="match status" value="1"/>
</dbReference>
<dbReference type="EMBL" id="BJNY01000006">
    <property type="protein sequence ID" value="GED05727.1"/>
    <property type="molecule type" value="Genomic_DNA"/>
</dbReference>
<keyword evidence="4" id="KW-0808">Transferase</keyword>
<evidence type="ECO:0000313" key="7">
    <source>
        <dbReference type="EMBL" id="GED05727.1"/>
    </source>
</evidence>
<dbReference type="PANTHER" id="PTHR37316">
    <property type="entry name" value="TEICHOIC ACID GLYCEROL-PHOSPHATE PRIMASE"/>
    <property type="match status" value="1"/>
</dbReference>
<evidence type="ECO:0000256" key="4">
    <source>
        <dbReference type="ARBA" id="ARBA00022679"/>
    </source>
</evidence>
<keyword evidence="5" id="KW-0777">Teichoic acid biosynthesis</keyword>
<dbReference type="SUPFAM" id="SSF53756">
    <property type="entry name" value="UDP-Glycosyltransferase/glycogen phosphorylase"/>
    <property type="match status" value="1"/>
</dbReference>
<dbReference type="PANTHER" id="PTHR37316:SF1">
    <property type="entry name" value="TEICHOIC ACID GLYCEROL-PHOSPHATE PRIMASE"/>
    <property type="match status" value="1"/>
</dbReference>
<dbReference type="GO" id="GO:0005886">
    <property type="term" value="C:plasma membrane"/>
    <property type="evidence" value="ECO:0007669"/>
    <property type="project" value="UniProtKB-SubCell"/>
</dbReference>
<dbReference type="InterPro" id="IPR043148">
    <property type="entry name" value="TagF_C"/>
</dbReference>
<keyword evidence="8" id="KW-1185">Reference proteome</keyword>
<dbReference type="AlphaFoldDB" id="A0A4Y4DM98"/>
<name>A0A4Y4DM98_GLUUR</name>
<dbReference type="GO" id="GO:0047355">
    <property type="term" value="F:CDP-glycerol glycerophosphotransferase activity"/>
    <property type="evidence" value="ECO:0007669"/>
    <property type="project" value="InterPro"/>
</dbReference>
<sequence>MRRFMARTVKASMAAAYWTVKKFTSVDENKIVFLGRRMDRTPLDFRLLLEELQKQNSEIRPVVLSRMYRGGWKETLKFAPVLIESIYHLATAKVCVLDSYWPAVSALTHRPELVVYQIWHSLGKIKQSGLQTVGRTDGRDHAVADVLQMHQGYDYVLAGAEVWNPRYVESFGVQESQLLNFGLPRADYLLHERFRVADRINSRYPDLSKKPVVVYAPTFRRGTDADGALRLVEALDTDRFNLVIKMHGSDTLIMPDSGHIEVPDFTATELLSVTDYLITDYSSIALEAAILDVNTMYYVYDREEYLQNNGLNISLDEEMPGCVFESADDLVQALYKTYPTQTLQKYKKKYISTDLGHSTSDLAEHILTVGELCSRSYEQHLNKENSLISGSVVSS</sequence>
<dbReference type="Proteomes" id="UP000316612">
    <property type="component" value="Unassembled WGS sequence"/>
</dbReference>
<organism evidence="7 8">
    <name type="scientific">Glutamicibacter uratoxydans</name>
    <name type="common">Arthrobacter uratoxydans</name>
    <dbReference type="NCBI Taxonomy" id="43667"/>
    <lineage>
        <taxon>Bacteria</taxon>
        <taxon>Bacillati</taxon>
        <taxon>Actinomycetota</taxon>
        <taxon>Actinomycetes</taxon>
        <taxon>Micrococcales</taxon>
        <taxon>Micrococcaceae</taxon>
        <taxon>Glutamicibacter</taxon>
    </lineage>
</organism>
<protein>
    <recommendedName>
        <fullName evidence="9">CDP-glycerol--glycerophosphate glycerophosphotransferase</fullName>
    </recommendedName>
</protein>
<evidence type="ECO:0000313" key="8">
    <source>
        <dbReference type="Proteomes" id="UP000316612"/>
    </source>
</evidence>
<evidence type="ECO:0000256" key="5">
    <source>
        <dbReference type="ARBA" id="ARBA00022944"/>
    </source>
</evidence>
<comment type="similarity">
    <text evidence="2">Belongs to the CDP-glycerol glycerophosphotransferase family.</text>
</comment>
<dbReference type="InterPro" id="IPR051612">
    <property type="entry name" value="Teichoic_Acid_Biosynth"/>
</dbReference>
<dbReference type="InterPro" id="IPR043149">
    <property type="entry name" value="TagF_N"/>
</dbReference>
<comment type="subcellular location">
    <subcellularLocation>
        <location evidence="1">Cell membrane</location>
        <topology evidence="1">Peripheral membrane protein</topology>
    </subcellularLocation>
</comment>
<evidence type="ECO:0008006" key="9">
    <source>
        <dbReference type="Google" id="ProtNLM"/>
    </source>
</evidence>
<accession>A0A4Y4DM98</accession>
<comment type="caution">
    <text evidence="7">The sequence shown here is derived from an EMBL/GenBank/DDBJ whole genome shotgun (WGS) entry which is preliminary data.</text>
</comment>